<evidence type="ECO:0000313" key="1">
    <source>
        <dbReference type="EMBL" id="KJL28091.1"/>
    </source>
</evidence>
<dbReference type="AlphaFoldDB" id="A0A0F0L952"/>
<accession>A0A0F0L952</accession>
<reference evidence="1 2" key="1">
    <citation type="submission" date="2015-02" db="EMBL/GenBank/DDBJ databases">
        <title>Draft genome sequences of ten Microbacterium spp. with emphasis on heavy metal contaminated environments.</title>
        <authorList>
            <person name="Corretto E."/>
        </authorList>
    </citation>
    <scope>NUCLEOTIDE SEQUENCE [LARGE SCALE GENOMIC DNA]</scope>
    <source>
        <strain evidence="1 2">BEL4b</strain>
    </source>
</reference>
<dbReference type="OrthoDB" id="5081350at2"/>
<organism evidence="1 2">
    <name type="scientific">Microbacterium oxydans</name>
    <dbReference type="NCBI Taxonomy" id="82380"/>
    <lineage>
        <taxon>Bacteria</taxon>
        <taxon>Bacillati</taxon>
        <taxon>Actinomycetota</taxon>
        <taxon>Actinomycetes</taxon>
        <taxon>Micrococcales</taxon>
        <taxon>Microbacteriaceae</taxon>
        <taxon>Microbacterium</taxon>
    </lineage>
</organism>
<evidence type="ECO:0000313" key="2">
    <source>
        <dbReference type="Proteomes" id="UP000033640"/>
    </source>
</evidence>
<dbReference type="EMBL" id="JYIW01000026">
    <property type="protein sequence ID" value="KJL28091.1"/>
    <property type="molecule type" value="Genomic_DNA"/>
</dbReference>
<dbReference type="Proteomes" id="UP000033640">
    <property type="component" value="Unassembled WGS sequence"/>
</dbReference>
<dbReference type="RefSeq" id="WP_045280402.1">
    <property type="nucleotide sequence ID" value="NZ_CAKKLT010000001.1"/>
</dbReference>
<protein>
    <submittedName>
        <fullName evidence="1">Uncharacterized protein</fullName>
    </submittedName>
</protein>
<dbReference type="PATRIC" id="fig|82380.11.peg.3189"/>
<gene>
    <name evidence="1" type="ORF">RS83_03156</name>
</gene>
<proteinExistence type="predicted"/>
<name>A0A0F0L952_9MICO</name>
<sequence length="90" mass="10558">MNTTLPLSAVRPPDTEDRQVLQIPAPEELRELAFSDRLSFRIGLWLMERAQRPHGRRARRVSDPLLERDHSLSPRESMALLTFDLQRQLR</sequence>
<comment type="caution">
    <text evidence="1">The sequence shown here is derived from an EMBL/GenBank/DDBJ whole genome shotgun (WGS) entry which is preliminary data.</text>
</comment>